<sequence length="120" mass="13284">MPSLELKTNVKLDDPKAFLVEFSKFAAETLGKPESYIVVSYTHQEFMAWHGTFDPAYLLSVVSLGNINPEANITYSKKFSDFFQTKLGAPSTRGYISLIDPGIENLGYSGTTFGTIFGKK</sequence>
<reference evidence="1" key="1">
    <citation type="journal article" date="2021" name="Environ. Microbiol.">
        <title>Gene family expansions and transcriptome signatures uncover fungal adaptations to wood decay.</title>
        <authorList>
            <person name="Hage H."/>
            <person name="Miyauchi S."/>
            <person name="Viragh M."/>
            <person name="Drula E."/>
            <person name="Min B."/>
            <person name="Chaduli D."/>
            <person name="Navarro D."/>
            <person name="Favel A."/>
            <person name="Norest M."/>
            <person name="Lesage-Meessen L."/>
            <person name="Balint B."/>
            <person name="Merenyi Z."/>
            <person name="de Eugenio L."/>
            <person name="Morin E."/>
            <person name="Martinez A.T."/>
            <person name="Baldrian P."/>
            <person name="Stursova M."/>
            <person name="Martinez M.J."/>
            <person name="Novotny C."/>
            <person name="Magnuson J.K."/>
            <person name="Spatafora J.W."/>
            <person name="Maurice S."/>
            <person name="Pangilinan J."/>
            <person name="Andreopoulos W."/>
            <person name="LaButti K."/>
            <person name="Hundley H."/>
            <person name="Na H."/>
            <person name="Kuo A."/>
            <person name="Barry K."/>
            <person name="Lipzen A."/>
            <person name="Henrissat B."/>
            <person name="Riley R."/>
            <person name="Ahrendt S."/>
            <person name="Nagy L.G."/>
            <person name="Grigoriev I.V."/>
            <person name="Martin F."/>
            <person name="Rosso M.N."/>
        </authorList>
    </citation>
    <scope>NUCLEOTIDE SEQUENCE</scope>
    <source>
        <strain evidence="1">CBS 384.51</strain>
    </source>
</reference>
<proteinExistence type="predicted"/>
<protein>
    <submittedName>
        <fullName evidence="1">Tautomerase/MIF superfamily</fullName>
    </submittedName>
</protein>
<accession>A0ACB8U124</accession>
<gene>
    <name evidence="1" type="ORF">BDY19DRAFT_222757</name>
</gene>
<keyword evidence="2" id="KW-1185">Reference proteome</keyword>
<evidence type="ECO:0000313" key="1">
    <source>
        <dbReference type="EMBL" id="KAI0087774.1"/>
    </source>
</evidence>
<comment type="caution">
    <text evidence="1">The sequence shown here is derived from an EMBL/GenBank/DDBJ whole genome shotgun (WGS) entry which is preliminary data.</text>
</comment>
<dbReference type="Proteomes" id="UP001055072">
    <property type="component" value="Unassembled WGS sequence"/>
</dbReference>
<dbReference type="EMBL" id="MU274916">
    <property type="protein sequence ID" value="KAI0087774.1"/>
    <property type="molecule type" value="Genomic_DNA"/>
</dbReference>
<name>A0ACB8U124_9APHY</name>
<organism evidence="1 2">
    <name type="scientific">Irpex rosettiformis</name>
    <dbReference type="NCBI Taxonomy" id="378272"/>
    <lineage>
        <taxon>Eukaryota</taxon>
        <taxon>Fungi</taxon>
        <taxon>Dikarya</taxon>
        <taxon>Basidiomycota</taxon>
        <taxon>Agaricomycotina</taxon>
        <taxon>Agaricomycetes</taxon>
        <taxon>Polyporales</taxon>
        <taxon>Irpicaceae</taxon>
        <taxon>Irpex</taxon>
    </lineage>
</organism>
<evidence type="ECO:0000313" key="2">
    <source>
        <dbReference type="Proteomes" id="UP001055072"/>
    </source>
</evidence>